<organism evidence="4 5">
    <name type="scientific">Pholiota conissans</name>
    <dbReference type="NCBI Taxonomy" id="109636"/>
    <lineage>
        <taxon>Eukaryota</taxon>
        <taxon>Fungi</taxon>
        <taxon>Dikarya</taxon>
        <taxon>Basidiomycota</taxon>
        <taxon>Agaricomycotina</taxon>
        <taxon>Agaricomycetes</taxon>
        <taxon>Agaricomycetidae</taxon>
        <taxon>Agaricales</taxon>
        <taxon>Agaricineae</taxon>
        <taxon>Strophariaceae</taxon>
        <taxon>Pholiota</taxon>
    </lineage>
</organism>
<dbReference type="AlphaFoldDB" id="A0A9P5ZBX9"/>
<name>A0A9P5ZBX9_9AGAR</name>
<feature type="transmembrane region" description="Helical" evidence="2">
    <location>
        <begin position="191"/>
        <end position="216"/>
    </location>
</feature>
<feature type="domain" description="DUF6535" evidence="3">
    <location>
        <begin position="43"/>
        <end position="219"/>
    </location>
</feature>
<accession>A0A9P5ZBX9</accession>
<proteinExistence type="predicted"/>
<reference evidence="4" key="1">
    <citation type="submission" date="2020-11" db="EMBL/GenBank/DDBJ databases">
        <authorList>
            <consortium name="DOE Joint Genome Institute"/>
            <person name="Ahrendt S."/>
            <person name="Riley R."/>
            <person name="Andreopoulos W."/>
            <person name="Labutti K."/>
            <person name="Pangilinan J."/>
            <person name="Ruiz-Duenas F.J."/>
            <person name="Barrasa J.M."/>
            <person name="Sanchez-Garcia M."/>
            <person name="Camarero S."/>
            <person name="Miyauchi S."/>
            <person name="Serrano A."/>
            <person name="Linde D."/>
            <person name="Babiker R."/>
            <person name="Drula E."/>
            <person name="Ayuso-Fernandez I."/>
            <person name="Pacheco R."/>
            <person name="Padilla G."/>
            <person name="Ferreira P."/>
            <person name="Barriuso J."/>
            <person name="Kellner H."/>
            <person name="Castanera R."/>
            <person name="Alfaro M."/>
            <person name="Ramirez L."/>
            <person name="Pisabarro A.G."/>
            <person name="Kuo A."/>
            <person name="Tritt A."/>
            <person name="Lipzen A."/>
            <person name="He G."/>
            <person name="Yan M."/>
            <person name="Ng V."/>
            <person name="Cullen D."/>
            <person name="Martin F."/>
            <person name="Rosso M.-N."/>
            <person name="Henrissat B."/>
            <person name="Hibbett D."/>
            <person name="Martinez A.T."/>
            <person name="Grigoriev I.V."/>
        </authorList>
    </citation>
    <scope>NUCLEOTIDE SEQUENCE</scope>
    <source>
        <strain evidence="4">CIRM-BRFM 674</strain>
    </source>
</reference>
<gene>
    <name evidence="4" type="ORF">BDN70DRAFT_826261</name>
</gene>
<dbReference type="OrthoDB" id="3221808at2759"/>
<feature type="non-terminal residue" evidence="4">
    <location>
        <position position="400"/>
    </location>
</feature>
<sequence length="400" mass="44862">MNHITQDDTQDPLATQDTIPKGGIRGLNEPFKYAPSKPDGDPWEILLKPELEADRMQCDAWKEEVQTLLIFAGLFSAVVTAFVIESYRFLQPDPNDTIIGLLTQIANGPNATSLSPLSASTSSSKLASFSSTSSSVRINVFWFFSLILSLTTVLVGTIALQWLREHQSYPGFSPKQILAALRMRSKALKAWYVPQIFATLPLLLQSALMLFLVGLIDFTQPLGMALSISITCVIALVILFFVATTILPAVQGLCLLTGYFSRDAVPSPCAFKSPQAQLFYVILGSFLRILSFIFPKLYLNEYVLLLPYLNQLPIGQRHLFPHIYKIWHCRSWPAFDLEWLSLRDAWHHGILDKCTDLFSFRMRWKSVFPLSDITQCLVKAVTDPRSAKHTGEFLAAACYC</sequence>
<keyword evidence="2" id="KW-0472">Membrane</keyword>
<dbReference type="InterPro" id="IPR045338">
    <property type="entry name" value="DUF6535"/>
</dbReference>
<feature type="transmembrane region" description="Helical" evidence="2">
    <location>
        <begin position="65"/>
        <end position="84"/>
    </location>
</feature>
<evidence type="ECO:0000313" key="4">
    <source>
        <dbReference type="EMBL" id="KAF9484070.1"/>
    </source>
</evidence>
<comment type="caution">
    <text evidence="4">The sequence shown here is derived from an EMBL/GenBank/DDBJ whole genome shotgun (WGS) entry which is preliminary data.</text>
</comment>
<evidence type="ECO:0000259" key="3">
    <source>
        <dbReference type="Pfam" id="PF20153"/>
    </source>
</evidence>
<feature type="region of interest" description="Disordered" evidence="1">
    <location>
        <begin position="1"/>
        <end position="36"/>
    </location>
</feature>
<dbReference type="Pfam" id="PF20153">
    <property type="entry name" value="DUF6535"/>
    <property type="match status" value="1"/>
</dbReference>
<keyword evidence="5" id="KW-1185">Reference proteome</keyword>
<keyword evidence="2" id="KW-0812">Transmembrane</keyword>
<feature type="transmembrane region" description="Helical" evidence="2">
    <location>
        <begin position="228"/>
        <end position="257"/>
    </location>
</feature>
<evidence type="ECO:0000313" key="5">
    <source>
        <dbReference type="Proteomes" id="UP000807469"/>
    </source>
</evidence>
<protein>
    <recommendedName>
        <fullName evidence="3">DUF6535 domain-containing protein</fullName>
    </recommendedName>
</protein>
<dbReference type="Proteomes" id="UP000807469">
    <property type="component" value="Unassembled WGS sequence"/>
</dbReference>
<feature type="transmembrane region" description="Helical" evidence="2">
    <location>
        <begin position="140"/>
        <end position="163"/>
    </location>
</feature>
<evidence type="ECO:0000256" key="1">
    <source>
        <dbReference type="SAM" id="MobiDB-lite"/>
    </source>
</evidence>
<keyword evidence="2" id="KW-1133">Transmembrane helix</keyword>
<dbReference type="EMBL" id="MU155147">
    <property type="protein sequence ID" value="KAF9484070.1"/>
    <property type="molecule type" value="Genomic_DNA"/>
</dbReference>
<evidence type="ECO:0000256" key="2">
    <source>
        <dbReference type="SAM" id="Phobius"/>
    </source>
</evidence>